<evidence type="ECO:0000256" key="6">
    <source>
        <dbReference type="ARBA" id="ARBA00023136"/>
    </source>
</evidence>
<comment type="caution">
    <text evidence="10">The sequence shown here is derived from an EMBL/GenBank/DDBJ whole genome shotgun (WGS) entry which is preliminary data.</text>
</comment>
<keyword evidence="7" id="KW-0325">Glycoprotein</keyword>
<dbReference type="OrthoDB" id="10426122at2759"/>
<dbReference type="InterPro" id="IPR050975">
    <property type="entry name" value="Sleep_regulator"/>
</dbReference>
<comment type="subcellular location">
    <subcellularLocation>
        <location evidence="1">Membrane</location>
        <topology evidence="1">Lipid-anchor</topology>
        <topology evidence="1">GPI-anchor</topology>
    </subcellularLocation>
</comment>
<evidence type="ECO:0000256" key="9">
    <source>
        <dbReference type="SAM" id="SignalP"/>
    </source>
</evidence>
<organism evidence="10 11">
    <name type="scientific">Ignelater luminosus</name>
    <name type="common">Cucubano</name>
    <name type="synonym">Pyrophorus luminosus</name>
    <dbReference type="NCBI Taxonomy" id="2038154"/>
    <lineage>
        <taxon>Eukaryota</taxon>
        <taxon>Metazoa</taxon>
        <taxon>Ecdysozoa</taxon>
        <taxon>Arthropoda</taxon>
        <taxon>Hexapoda</taxon>
        <taxon>Insecta</taxon>
        <taxon>Pterygota</taxon>
        <taxon>Neoptera</taxon>
        <taxon>Endopterygota</taxon>
        <taxon>Coleoptera</taxon>
        <taxon>Polyphaga</taxon>
        <taxon>Elateriformia</taxon>
        <taxon>Elateroidea</taxon>
        <taxon>Elateridae</taxon>
        <taxon>Agrypninae</taxon>
        <taxon>Pyrophorini</taxon>
        <taxon>Ignelater</taxon>
    </lineage>
</organism>
<proteinExistence type="predicted"/>
<keyword evidence="3" id="KW-0812">Transmembrane</keyword>
<dbReference type="Pfam" id="PF17064">
    <property type="entry name" value="QVR"/>
    <property type="match status" value="1"/>
</dbReference>
<protein>
    <recommendedName>
        <fullName evidence="12">Protein quiver</fullName>
    </recommendedName>
</protein>
<keyword evidence="11" id="KW-1185">Reference proteome</keyword>
<keyword evidence="6" id="KW-0472">Membrane</keyword>
<reference evidence="10" key="1">
    <citation type="submission" date="2019-08" db="EMBL/GenBank/DDBJ databases">
        <title>The genome of the North American firefly Photinus pyralis.</title>
        <authorList>
            <consortium name="Photinus pyralis genome working group"/>
            <person name="Fallon T.R."/>
            <person name="Sander Lower S.E."/>
            <person name="Weng J.-K."/>
        </authorList>
    </citation>
    <scope>NUCLEOTIDE SEQUENCE</scope>
    <source>
        <strain evidence="10">TRF0915ILg1</strain>
        <tissue evidence="10">Whole body</tissue>
    </source>
</reference>
<evidence type="ECO:0000256" key="7">
    <source>
        <dbReference type="ARBA" id="ARBA00023180"/>
    </source>
</evidence>
<dbReference type="GO" id="GO:0098552">
    <property type="term" value="C:side of membrane"/>
    <property type="evidence" value="ECO:0007669"/>
    <property type="project" value="UniProtKB-KW"/>
</dbReference>
<accession>A0A8K0DBT4</accession>
<dbReference type="GO" id="GO:0032222">
    <property type="term" value="P:regulation of synaptic transmission, cholinergic"/>
    <property type="evidence" value="ECO:0007669"/>
    <property type="project" value="InterPro"/>
</dbReference>
<evidence type="ECO:0000256" key="5">
    <source>
        <dbReference type="ARBA" id="ARBA00022989"/>
    </source>
</evidence>
<evidence type="ECO:0000256" key="1">
    <source>
        <dbReference type="ARBA" id="ARBA00004589"/>
    </source>
</evidence>
<dbReference type="AlphaFoldDB" id="A0A8K0DBT4"/>
<name>A0A8K0DBT4_IGNLU</name>
<dbReference type="PANTHER" id="PTHR33562">
    <property type="entry name" value="ATILLA, ISOFORM B-RELATED-RELATED"/>
    <property type="match status" value="1"/>
</dbReference>
<keyword evidence="8" id="KW-0449">Lipoprotein</keyword>
<dbReference type="InterPro" id="IPR031424">
    <property type="entry name" value="QVR-like"/>
</dbReference>
<keyword evidence="2" id="KW-0336">GPI-anchor</keyword>
<feature type="chain" id="PRO_5035423114" description="Protein quiver" evidence="9">
    <location>
        <begin position="24"/>
        <end position="157"/>
    </location>
</feature>
<evidence type="ECO:0000256" key="2">
    <source>
        <dbReference type="ARBA" id="ARBA00022622"/>
    </source>
</evidence>
<evidence type="ECO:0008006" key="12">
    <source>
        <dbReference type="Google" id="ProtNLM"/>
    </source>
</evidence>
<feature type="signal peptide" evidence="9">
    <location>
        <begin position="1"/>
        <end position="23"/>
    </location>
</feature>
<evidence type="ECO:0000256" key="4">
    <source>
        <dbReference type="ARBA" id="ARBA00022729"/>
    </source>
</evidence>
<dbReference type="EMBL" id="VTPC01002158">
    <property type="protein sequence ID" value="KAF2900501.1"/>
    <property type="molecule type" value="Genomic_DNA"/>
</dbReference>
<evidence type="ECO:0000256" key="3">
    <source>
        <dbReference type="ARBA" id="ARBA00022692"/>
    </source>
</evidence>
<keyword evidence="4 9" id="KW-0732">Signal</keyword>
<keyword evidence="5" id="KW-1133">Transmembrane helix</keyword>
<evidence type="ECO:0000256" key="8">
    <source>
        <dbReference type="ARBA" id="ARBA00023288"/>
    </source>
</evidence>
<evidence type="ECO:0000313" key="10">
    <source>
        <dbReference type="EMBL" id="KAF2900501.1"/>
    </source>
</evidence>
<gene>
    <name evidence="10" type="ORF">ILUMI_05685</name>
</gene>
<dbReference type="GO" id="GO:0030431">
    <property type="term" value="P:sleep"/>
    <property type="evidence" value="ECO:0007669"/>
    <property type="project" value="InterPro"/>
</dbReference>
<evidence type="ECO:0000313" key="11">
    <source>
        <dbReference type="Proteomes" id="UP000801492"/>
    </source>
</evidence>
<sequence length="157" mass="17704">MANYKYFLLFAATFITLIEEGYSIKCYQCKAKRDEPCGYPTDTNGVRIEECPTDKPYKCYHYDYNVDGHKDYEQFVERGCMQRDLTACPSKKVPVETLNYQCKMCLEEKCNKDSTMLKPHEQGGTGGGGGDGDGSSSVTPTFIVCGVTLFILIKNMY</sequence>
<dbReference type="Proteomes" id="UP000801492">
    <property type="component" value="Unassembled WGS sequence"/>
</dbReference>